<protein>
    <submittedName>
        <fullName evidence="2">Uncharacterized protein</fullName>
    </submittedName>
</protein>
<organism evidence="2 3">
    <name type="scientific">Botryobasidium botryosum (strain FD-172 SS1)</name>
    <dbReference type="NCBI Taxonomy" id="930990"/>
    <lineage>
        <taxon>Eukaryota</taxon>
        <taxon>Fungi</taxon>
        <taxon>Dikarya</taxon>
        <taxon>Basidiomycota</taxon>
        <taxon>Agaricomycotina</taxon>
        <taxon>Agaricomycetes</taxon>
        <taxon>Cantharellales</taxon>
        <taxon>Botryobasidiaceae</taxon>
        <taxon>Botryobasidium</taxon>
    </lineage>
</organism>
<feature type="region of interest" description="Disordered" evidence="1">
    <location>
        <begin position="1"/>
        <end position="53"/>
    </location>
</feature>
<dbReference type="STRING" id="930990.A0A067MPF7"/>
<feature type="compositionally biased region" description="Acidic residues" evidence="1">
    <location>
        <begin position="177"/>
        <end position="186"/>
    </location>
</feature>
<accession>A0A067MPF7</accession>
<evidence type="ECO:0000313" key="3">
    <source>
        <dbReference type="Proteomes" id="UP000027195"/>
    </source>
</evidence>
<feature type="compositionally biased region" description="Basic residues" evidence="1">
    <location>
        <begin position="30"/>
        <end position="41"/>
    </location>
</feature>
<feature type="compositionally biased region" description="Pro residues" evidence="1">
    <location>
        <begin position="127"/>
        <end position="140"/>
    </location>
</feature>
<dbReference type="AlphaFoldDB" id="A0A067MPF7"/>
<name>A0A067MPF7_BOTB1</name>
<evidence type="ECO:0000313" key="2">
    <source>
        <dbReference type="EMBL" id="KDQ17424.1"/>
    </source>
</evidence>
<dbReference type="InParanoid" id="A0A067MPF7"/>
<evidence type="ECO:0000256" key="1">
    <source>
        <dbReference type="SAM" id="MobiDB-lite"/>
    </source>
</evidence>
<gene>
    <name evidence="2" type="ORF">BOTBODRAFT_30227</name>
</gene>
<keyword evidence="3" id="KW-1185">Reference proteome</keyword>
<dbReference type="Proteomes" id="UP000027195">
    <property type="component" value="Unassembled WGS sequence"/>
</dbReference>
<dbReference type="HOGENOM" id="CLU_099923_0_0_1"/>
<feature type="region of interest" description="Disordered" evidence="1">
    <location>
        <begin position="127"/>
        <end position="191"/>
    </location>
</feature>
<sequence length="237" mass="25348">MSSSPPLIRPPPSSTQRQNGSTIYWDTAQSRHRPIHKRPRLATHSSSPATFERPTRLVQVLTPANEGSETKVGSVPPVACGTCMRLFNSGAGARPGTYIFCPRCYTPTCQICARTCTTAPATSIPPTPLLSYSPSPPPFKSLPLPGDTIIDDDVAGTTEQSGHKAAAGRVRAREDNDKDSEEDDSAGDGGVANLKGGCGQKVCRRCCIEDGNSTTCTACLNLPYSRHDEDFMDTPRP</sequence>
<proteinExistence type="predicted"/>
<dbReference type="EMBL" id="KL198024">
    <property type="protein sequence ID" value="KDQ17424.1"/>
    <property type="molecule type" value="Genomic_DNA"/>
</dbReference>
<reference evidence="3" key="1">
    <citation type="journal article" date="2014" name="Proc. Natl. Acad. Sci. U.S.A.">
        <title>Extensive sampling of basidiomycete genomes demonstrates inadequacy of the white-rot/brown-rot paradigm for wood decay fungi.</title>
        <authorList>
            <person name="Riley R."/>
            <person name="Salamov A.A."/>
            <person name="Brown D.W."/>
            <person name="Nagy L.G."/>
            <person name="Floudas D."/>
            <person name="Held B.W."/>
            <person name="Levasseur A."/>
            <person name="Lombard V."/>
            <person name="Morin E."/>
            <person name="Otillar R."/>
            <person name="Lindquist E.A."/>
            <person name="Sun H."/>
            <person name="LaButti K.M."/>
            <person name="Schmutz J."/>
            <person name="Jabbour D."/>
            <person name="Luo H."/>
            <person name="Baker S.E."/>
            <person name="Pisabarro A.G."/>
            <person name="Walton J.D."/>
            <person name="Blanchette R.A."/>
            <person name="Henrissat B."/>
            <person name="Martin F."/>
            <person name="Cullen D."/>
            <person name="Hibbett D.S."/>
            <person name="Grigoriev I.V."/>
        </authorList>
    </citation>
    <scope>NUCLEOTIDE SEQUENCE [LARGE SCALE GENOMIC DNA]</scope>
    <source>
        <strain evidence="3">FD-172 SS1</strain>
    </source>
</reference>
<feature type="compositionally biased region" description="Polar residues" evidence="1">
    <location>
        <begin position="15"/>
        <end position="28"/>
    </location>
</feature>